<dbReference type="KEGG" id="cavi:CAV_1371"/>
<evidence type="ECO:0000256" key="2">
    <source>
        <dbReference type="SAM" id="Phobius"/>
    </source>
</evidence>
<keyword evidence="2" id="KW-0472">Membrane</keyword>
<gene>
    <name evidence="3" type="ORF">CAV_1371</name>
</gene>
<dbReference type="EMBL" id="CP022347">
    <property type="protein sequence ID" value="ASQ30992.1"/>
    <property type="molecule type" value="Genomic_DNA"/>
</dbReference>
<name>A0A222MZI3_9BACT</name>
<keyword evidence="4" id="KW-1185">Reference proteome</keyword>
<evidence type="ECO:0000313" key="4">
    <source>
        <dbReference type="Proteomes" id="UP000201169"/>
    </source>
</evidence>
<organism evidence="3 4">
    <name type="scientific">Campylobacter avium LMG 24591</name>
    <dbReference type="NCBI Taxonomy" id="522484"/>
    <lineage>
        <taxon>Bacteria</taxon>
        <taxon>Pseudomonadati</taxon>
        <taxon>Campylobacterota</taxon>
        <taxon>Epsilonproteobacteria</taxon>
        <taxon>Campylobacterales</taxon>
        <taxon>Campylobacteraceae</taxon>
        <taxon>Campylobacter</taxon>
    </lineage>
</organism>
<keyword evidence="2" id="KW-0812">Transmembrane</keyword>
<sequence length="201" mass="23089">MHDFVKGMIIELKILFKEFGNESLKDIFKRFRDRLHTIWKNLKVKYKDILVGLIEAGIVAFFSNLIVFLIKKIFTMKQQRCLGESVGDAIALSITAAAGAVLSTIAIYYMDKFRNGDKVGKLHMQLATQSGVCVQYKTAQSYFVLYDAHCFVAQEYKRTMQSLQDEKVKYEQRQKVLNEELDGLERLTKQAKELICGIKGE</sequence>
<dbReference type="Proteomes" id="UP000201169">
    <property type="component" value="Chromosome"/>
</dbReference>
<feature type="transmembrane region" description="Helical" evidence="2">
    <location>
        <begin position="49"/>
        <end position="70"/>
    </location>
</feature>
<feature type="coiled-coil region" evidence="1">
    <location>
        <begin position="153"/>
        <end position="194"/>
    </location>
</feature>
<proteinExistence type="predicted"/>
<reference evidence="3 4" key="1">
    <citation type="submission" date="2017-07" db="EMBL/GenBank/DDBJ databases">
        <title>Analysis of two Campylobacter avium genomes and identification of a novel hippuricase gene.</title>
        <authorList>
            <person name="Miller W.G."/>
            <person name="Chapman M.H."/>
            <person name="Yee E."/>
            <person name="Revez J."/>
            <person name="Bono J.L."/>
            <person name="Rossi M."/>
        </authorList>
    </citation>
    <scope>NUCLEOTIDE SEQUENCE [LARGE SCALE GENOMIC DNA]</scope>
    <source>
        <strain evidence="3 4">LMG 24591</strain>
    </source>
</reference>
<accession>A0A222MZI3</accession>
<evidence type="ECO:0000313" key="3">
    <source>
        <dbReference type="EMBL" id="ASQ30992.1"/>
    </source>
</evidence>
<protein>
    <submittedName>
        <fullName evidence="3">Uncharacterized protein</fullName>
    </submittedName>
</protein>
<dbReference type="RefSeq" id="WP_169711642.1">
    <property type="nucleotide sequence ID" value="NZ_CP022347.1"/>
</dbReference>
<evidence type="ECO:0000256" key="1">
    <source>
        <dbReference type="SAM" id="Coils"/>
    </source>
</evidence>
<keyword evidence="1" id="KW-0175">Coiled coil</keyword>
<dbReference type="AlphaFoldDB" id="A0A222MZI3"/>
<keyword evidence="2" id="KW-1133">Transmembrane helix</keyword>
<feature type="transmembrane region" description="Helical" evidence="2">
    <location>
        <begin position="90"/>
        <end position="110"/>
    </location>
</feature>